<dbReference type="InterPro" id="IPR036452">
    <property type="entry name" value="Ribo_hydro-like"/>
</dbReference>
<dbReference type="PANTHER" id="PTHR12304">
    <property type="entry name" value="INOSINE-URIDINE PREFERRING NUCLEOSIDE HYDROLASE"/>
    <property type="match status" value="1"/>
</dbReference>
<dbReference type="RefSeq" id="WP_086788655.1">
    <property type="nucleotide sequence ID" value="NZ_JAGIOO010000001.1"/>
</dbReference>
<organism evidence="4 5">
    <name type="scientific">Crossiella equi</name>
    <dbReference type="NCBI Taxonomy" id="130796"/>
    <lineage>
        <taxon>Bacteria</taxon>
        <taxon>Bacillati</taxon>
        <taxon>Actinomycetota</taxon>
        <taxon>Actinomycetes</taxon>
        <taxon>Pseudonocardiales</taxon>
        <taxon>Pseudonocardiaceae</taxon>
        <taxon>Crossiella</taxon>
    </lineage>
</organism>
<proteinExistence type="predicted"/>
<evidence type="ECO:0000256" key="1">
    <source>
        <dbReference type="ARBA" id="ARBA00022801"/>
    </source>
</evidence>
<sequence>MGPHTEAPGLPLVIDTDAGGDPDDALALVAAATVPELALVLTGDELPGGGRARFVRHLLDLLGRPDVPVVAGRDLGNTRLDCIRALVPAEVPAQPTDVLAAVSSVCTGPVRWAGLGPMSNLADVLTERPELTDRIVLTQMGGALHYRDPDRAEHNVRVDPAAARVVLARAVRPRFVLSDTTFRPELEIRVASPVHQRLAAPAAPPWAGLLAAHLAQWFTRFHPGTVQHDALTLSAALRLPFVPFATDRVVLDGIGRMRQAPEGTEVELSGRADHEAFLPWLLGHLDGTRRSVVAP</sequence>
<evidence type="ECO:0000259" key="3">
    <source>
        <dbReference type="Pfam" id="PF01156"/>
    </source>
</evidence>
<keyword evidence="1 4" id="KW-0378">Hydrolase</keyword>
<dbReference type="EMBL" id="JAGIOO010000001">
    <property type="protein sequence ID" value="MBP2476134.1"/>
    <property type="molecule type" value="Genomic_DNA"/>
</dbReference>
<accession>A0ABS5AHS8</accession>
<gene>
    <name evidence="4" type="ORF">JOF53_005006</name>
</gene>
<dbReference type="Proteomes" id="UP001519363">
    <property type="component" value="Unassembled WGS sequence"/>
</dbReference>
<dbReference type="PANTHER" id="PTHR12304:SF4">
    <property type="entry name" value="URIDINE NUCLEOSIDASE"/>
    <property type="match status" value="1"/>
</dbReference>
<name>A0ABS5AHS8_9PSEU</name>
<dbReference type="EC" id="3.2.-.-" evidence="4"/>
<dbReference type="Pfam" id="PF01156">
    <property type="entry name" value="IU_nuc_hydro"/>
    <property type="match status" value="1"/>
</dbReference>
<evidence type="ECO:0000313" key="4">
    <source>
        <dbReference type="EMBL" id="MBP2476134.1"/>
    </source>
</evidence>
<reference evidence="4 5" key="1">
    <citation type="submission" date="2021-03" db="EMBL/GenBank/DDBJ databases">
        <title>Sequencing the genomes of 1000 actinobacteria strains.</title>
        <authorList>
            <person name="Klenk H.-P."/>
        </authorList>
    </citation>
    <scope>NUCLEOTIDE SEQUENCE [LARGE SCALE GENOMIC DNA]</scope>
    <source>
        <strain evidence="4 5">DSM 44580</strain>
    </source>
</reference>
<dbReference type="InterPro" id="IPR001910">
    <property type="entry name" value="Inosine/uridine_hydrolase_dom"/>
</dbReference>
<keyword evidence="2 4" id="KW-0326">Glycosidase</keyword>
<dbReference type="GO" id="GO:0016798">
    <property type="term" value="F:hydrolase activity, acting on glycosyl bonds"/>
    <property type="evidence" value="ECO:0007669"/>
    <property type="project" value="UniProtKB-KW"/>
</dbReference>
<feature type="domain" description="Inosine/uridine-preferring nucleoside hydrolase" evidence="3">
    <location>
        <begin position="12"/>
        <end position="242"/>
    </location>
</feature>
<dbReference type="Gene3D" id="3.90.245.10">
    <property type="entry name" value="Ribonucleoside hydrolase-like"/>
    <property type="match status" value="1"/>
</dbReference>
<evidence type="ECO:0000313" key="5">
    <source>
        <dbReference type="Proteomes" id="UP001519363"/>
    </source>
</evidence>
<dbReference type="SUPFAM" id="SSF53590">
    <property type="entry name" value="Nucleoside hydrolase"/>
    <property type="match status" value="1"/>
</dbReference>
<evidence type="ECO:0000256" key="2">
    <source>
        <dbReference type="ARBA" id="ARBA00023295"/>
    </source>
</evidence>
<dbReference type="InterPro" id="IPR023186">
    <property type="entry name" value="IUNH"/>
</dbReference>
<protein>
    <submittedName>
        <fullName evidence="4">Pyrimidine-specific ribonucleoside hydrolase</fullName>
        <ecNumber evidence="4">3.2.-.-</ecNumber>
    </submittedName>
</protein>
<comment type="caution">
    <text evidence="4">The sequence shown here is derived from an EMBL/GenBank/DDBJ whole genome shotgun (WGS) entry which is preliminary data.</text>
</comment>
<keyword evidence="5" id="KW-1185">Reference proteome</keyword>